<organism evidence="7">
    <name type="scientific">Clastoptera arizonana</name>
    <name type="common">Arizona spittle bug</name>
    <dbReference type="NCBI Taxonomy" id="38151"/>
    <lineage>
        <taxon>Eukaryota</taxon>
        <taxon>Metazoa</taxon>
        <taxon>Ecdysozoa</taxon>
        <taxon>Arthropoda</taxon>
        <taxon>Hexapoda</taxon>
        <taxon>Insecta</taxon>
        <taxon>Pterygota</taxon>
        <taxon>Neoptera</taxon>
        <taxon>Paraneoptera</taxon>
        <taxon>Hemiptera</taxon>
        <taxon>Auchenorrhyncha</taxon>
        <taxon>Cercopoidea</taxon>
        <taxon>Clastopteridae</taxon>
        <taxon>Clastoptera</taxon>
    </lineage>
</organism>
<dbReference type="PANTHER" id="PTHR44981">
    <property type="entry name" value="PERICENTRIN-LIKE PROTEIN, ISOFORM F"/>
    <property type="match status" value="1"/>
</dbReference>
<feature type="coiled-coil region" evidence="5">
    <location>
        <begin position="829"/>
        <end position="881"/>
    </location>
</feature>
<name>A0A1B6CYH3_9HEMI</name>
<evidence type="ECO:0000256" key="1">
    <source>
        <dbReference type="ARBA" id="ARBA00004300"/>
    </source>
</evidence>
<feature type="domain" description="ELK" evidence="6">
    <location>
        <begin position="234"/>
        <end position="255"/>
    </location>
</feature>
<feature type="non-terminal residue" evidence="7">
    <location>
        <position position="2044"/>
    </location>
</feature>
<evidence type="ECO:0000256" key="5">
    <source>
        <dbReference type="SAM" id="Coils"/>
    </source>
</evidence>
<gene>
    <name evidence="7" type="ORF">g.39784</name>
</gene>
<feature type="domain" description="ELK" evidence="6">
    <location>
        <begin position="269"/>
        <end position="290"/>
    </location>
</feature>
<evidence type="ECO:0000256" key="4">
    <source>
        <dbReference type="ARBA" id="ARBA00023212"/>
    </source>
</evidence>
<dbReference type="GO" id="GO:0007165">
    <property type="term" value="P:signal transduction"/>
    <property type="evidence" value="ECO:0007669"/>
    <property type="project" value="InterPro"/>
</dbReference>
<feature type="coiled-coil region" evidence="5">
    <location>
        <begin position="360"/>
        <end position="399"/>
    </location>
</feature>
<sequence length="2044" mass="239398">MEEEIINLKREKEELEQKHKIAINLLLKDHESELTSVRMLLSQMQQQNDYSGGGDMNSLQTQRLELELKHAQEMEKLRTYFEKKCAELEKNYSEEVYSQHSRKVSGDSTCSDSEVGIDIYYTGGISGNHTPQHDNDMEKTHEECEKRILELKEQLTKVRKTLEAKFDSNVEAVKSGYTLGLGEYERNDTTLDQDESCHKLEVKSTNLDQEYQLNSEWKHKLEIVKQDYEAQIHKLRNELEEKYTRKIEELRKKFLTSNWNHELELKVAQIKSEVKEDYESEIEKIRNEIELEERSRKEEEMENMKTKLNKQHCKELEKVKTAYEEMVKREVENRLAIFRQESITNQELEGNVTILREQVIADYEKQLEKIRKDIESISEQRKNEEMTALKDALEKVHNEKIQNIKEDYEIKLNDVLSLLKQCNLEKENAKSKFTQDLQEMQEKFEDKILQQNDLSSTEDIFEKKCEEQIQEIFDLKKEIMKLKEDHKNHLSVIINDWENKIVEERKIFSYKEKLIKDEFKHKLKVNERRDVATMCESQQLLWNQDLEVELQHRIENAREDILRSLEQQIKALVESFDEGGDKSQWPPELAALEEQFAAKYQRQLAYLIEKHALEVADIQANYESKFASLIKELSVKQSESLPCIAVATGDDELDKIIIERDNLRKLATALRQVVSQLANYLLSCEEELNNTIVGELLKLDVIDEHTVQDATVVSENSDEERWILSVNNNSLNRNVQHKRVHFAPDISNIITMLEEDSLLDYVYRNKDISVDFGNKLDSCLERLKQEASALLGLTSLKAKDVPIFEDGHFPSSTTQEVIEEKDDINHELVESLKKQLEAADKQLRNTRAFLDEQAAERELERDEFTKENKRLQELLRERERDWNSKEIFAKDDGVWINNKASTNTAAVESLEQQVKETTDLLKLTEEKKEELEVELKAAVDKIWVLRDIISEQELQVCNKNEREATLEQRLDELETELEKQNEAQQKMLQELEVLRESGGDPELLDQIQQLKDQLKKAPSSSIVRQMKSQLREMTKSIDRRTKELEALNIHTSATSLSSPSEDISIRDHIESWRCDTPEDRGSPPTPLPVEEVNKLQEKLVKLGRAEETIMKKIRDQQMQMTSLRKHFEEVQVERDVLQEEREKQFSQLSSLNTRLEEMRLRTDREQSAINIKLQDKIKLLESQKNSHAEIISNLKQEVFSLKEQLNQAQEIVNNQDEKLRSCLAPKDQVIDKLQNELTVMQEEKEKLQNIVAKYHSTHNISLPALIEMLLVEKNADIDELHEKVSYLQENTIEKSATSESRSSGHLNSKGHRVSFASDLTSSHIKEGDKLRSAAPNASLQPDLTIFSDIDVEKNETNQKDFQQKFNLFAEPHVAETSNLLIPSEKVTELEKEILRLTSELLEKTNRLAECEAQLPVMEQELLCTKEELENTVSAVEEDKKFYEEQLEKLGNTQKMLDEKKREVEKLQEILSLKEETIVKTTADMQACKMIMNNLKMTIQEAQQHAEKERSNHFIQNEFEQLQQKNLEVNEQISQLRLDLNKSESEIKRLNISLQNERHIISKLKGTNKKIENEKKLISEKLKELESNCGIHQKQLEETTARLEEQQATVTNLRKDVELITADRNKFADMCSSFEVDLHSSRHQCNELSNLSKKRNDEIVNLKEEVNELQKVNEHLKDKCNTLNNKLKKTFLSQDLLSEKEDKINQLEINIKQLENANNCLKDEKLIVEETLELKLTEVKELVSNNAFLEQFKKEYELVLKDGKEFQSKLIREYEILKKEYDKEKRERKEDEKNSKILKQKLEAEQKYMAVLEEQVRGSGKKSINNLRITETDLFEIKPDGRYTDALDELAVKLKRELHLSVQLDNSIMNGFQDDIEEGQRTHLPAVIDFLRRRLAEAEASLEVEKITVNELRAHISEETRRYEQQLRSSQQLQQEMEQLITYYEHVKASNEKLREKIKVEKQKFANLQNKIDNFPESEERELNMEFEKECSIDNALLVESKIALNEHSSEHLDKEKRNIMIKKQILENILAEKNKLQEKLDEMM</sequence>
<keyword evidence="3 5" id="KW-0175">Coiled coil</keyword>
<feature type="domain" description="ELK" evidence="6">
    <location>
        <begin position="767"/>
        <end position="788"/>
    </location>
</feature>
<reference evidence="7" key="1">
    <citation type="submission" date="2015-12" db="EMBL/GenBank/DDBJ databases">
        <title>De novo transcriptome assembly of four potential Pierce s Disease insect vectors from Arizona vineyards.</title>
        <authorList>
            <person name="Tassone E.E."/>
        </authorList>
    </citation>
    <scope>NUCLEOTIDE SEQUENCE</scope>
</reference>
<evidence type="ECO:0000256" key="3">
    <source>
        <dbReference type="ARBA" id="ARBA00023054"/>
    </source>
</evidence>
<feature type="coiled-coil region" evidence="5">
    <location>
        <begin position="134"/>
        <end position="161"/>
    </location>
</feature>
<feature type="coiled-coil region" evidence="5">
    <location>
        <begin position="1177"/>
        <end position="1290"/>
    </location>
</feature>
<evidence type="ECO:0000259" key="6">
    <source>
        <dbReference type="SMART" id="SM01188"/>
    </source>
</evidence>
<dbReference type="GO" id="GO:0060090">
    <property type="term" value="F:molecular adaptor activity"/>
    <property type="evidence" value="ECO:0007669"/>
    <property type="project" value="InterPro"/>
</dbReference>
<protein>
    <recommendedName>
        <fullName evidence="6">ELK domain-containing protein</fullName>
    </recommendedName>
</protein>
<evidence type="ECO:0000313" key="7">
    <source>
        <dbReference type="EMBL" id="JAS18464.1"/>
    </source>
</evidence>
<feature type="domain" description="ELK" evidence="6">
    <location>
        <begin position="1646"/>
        <end position="1666"/>
    </location>
</feature>
<dbReference type="InterPro" id="IPR028745">
    <property type="entry name" value="AKAP9/Pericentrin"/>
</dbReference>
<accession>A0A1B6CYH3</accession>
<dbReference type="GO" id="GO:0003677">
    <property type="term" value="F:DNA binding"/>
    <property type="evidence" value="ECO:0007669"/>
    <property type="project" value="InterPro"/>
</dbReference>
<keyword evidence="2" id="KW-0963">Cytoplasm</keyword>
<feature type="coiled-coil region" evidence="5">
    <location>
        <begin position="907"/>
        <end position="997"/>
    </location>
</feature>
<keyword evidence="4" id="KW-0206">Cytoskeleton</keyword>
<proteinExistence type="predicted"/>
<feature type="domain" description="ELK" evidence="6">
    <location>
        <begin position="354"/>
        <end position="375"/>
    </location>
</feature>
<feature type="coiled-coil region" evidence="5">
    <location>
        <begin position="423"/>
        <end position="485"/>
    </location>
</feature>
<dbReference type="InterPro" id="IPR005539">
    <property type="entry name" value="ELK_dom"/>
</dbReference>
<dbReference type="EMBL" id="GEDC01018834">
    <property type="protein sequence ID" value="JAS18464.1"/>
    <property type="molecule type" value="Transcribed_RNA"/>
</dbReference>
<feature type="coiled-coil region" evidence="5">
    <location>
        <begin position="1887"/>
        <end position="1970"/>
    </location>
</feature>
<feature type="coiled-coil region" evidence="5">
    <location>
        <begin position="5"/>
        <end position="91"/>
    </location>
</feature>
<feature type="coiled-coil region" evidence="5">
    <location>
        <begin position="1766"/>
        <end position="1814"/>
    </location>
</feature>
<dbReference type="PANTHER" id="PTHR44981:SF2">
    <property type="entry name" value="PERICENTRIN-LIKE PROTEIN, ISOFORM F"/>
    <property type="match status" value="1"/>
</dbReference>
<feature type="domain" description="ELK" evidence="6">
    <location>
        <begin position="388"/>
        <end position="409"/>
    </location>
</feature>
<dbReference type="GO" id="GO:0005813">
    <property type="term" value="C:centrosome"/>
    <property type="evidence" value="ECO:0007669"/>
    <property type="project" value="UniProtKB-SubCell"/>
</dbReference>
<feature type="coiled-coil region" evidence="5">
    <location>
        <begin position="1386"/>
        <end position="1730"/>
    </location>
</feature>
<feature type="coiled-coil region" evidence="5">
    <location>
        <begin position="218"/>
        <end position="333"/>
    </location>
</feature>
<feature type="domain" description="ELK" evidence="6">
    <location>
        <begin position="1178"/>
        <end position="1199"/>
    </location>
</feature>
<evidence type="ECO:0000256" key="2">
    <source>
        <dbReference type="ARBA" id="ARBA00022490"/>
    </source>
</evidence>
<dbReference type="SMART" id="SM01188">
    <property type="entry name" value="ELK"/>
    <property type="match status" value="7"/>
</dbReference>
<comment type="subcellular location">
    <subcellularLocation>
        <location evidence="1">Cytoplasm</location>
        <location evidence="1">Cytoskeleton</location>
        <location evidence="1">Microtubule organizing center</location>
        <location evidence="1">Centrosome</location>
    </subcellularLocation>
</comment>